<dbReference type="AlphaFoldDB" id="A0A0A1FD23"/>
<dbReference type="OrthoDB" id="9793521at2"/>
<dbReference type="Pfam" id="PF07883">
    <property type="entry name" value="Cupin_2"/>
    <property type="match status" value="1"/>
</dbReference>
<dbReference type="EMBL" id="CP009962">
    <property type="protein sequence ID" value="AIY40727.1"/>
    <property type="molecule type" value="Genomic_DNA"/>
</dbReference>
<accession>A0A0A1FD23</accession>
<dbReference type="Proteomes" id="UP000030302">
    <property type="component" value="Chromosome"/>
</dbReference>
<dbReference type="KEGG" id="care:LT85_1569"/>
<proteinExistence type="predicted"/>
<sequence>MLVAVPIAAAAASGSVIATEAASAANQPTRVLQRINLSKTPYQLGLGTGEMAPNTIKERRIQTGPEVVYVLEGELVLMMEGQASKTIKAGDSFQIPAGGVHVTKAGPQGARFVASWVWEPAKPFVVPAPKQ</sequence>
<evidence type="ECO:0000313" key="4">
    <source>
        <dbReference type="Proteomes" id="UP000030302"/>
    </source>
</evidence>
<evidence type="ECO:0000313" key="3">
    <source>
        <dbReference type="EMBL" id="AIY40727.1"/>
    </source>
</evidence>
<protein>
    <recommendedName>
        <fullName evidence="2">Cupin type-2 domain-containing protein</fullName>
    </recommendedName>
</protein>
<reference evidence="4" key="1">
    <citation type="journal article" date="2014" name="Soil Biol. Biochem.">
        <title>Structure and function of bacterial communities in ageing soils: Insights from the Mendocino ecological staircase.</title>
        <authorList>
            <person name="Uroz S."/>
            <person name="Tech J.J."/>
            <person name="Sawaya N.A."/>
            <person name="Frey-Klett P."/>
            <person name="Leveau J.H.J."/>
        </authorList>
    </citation>
    <scope>NUCLEOTIDE SEQUENCE [LARGE SCALE GENOMIC DNA]</scope>
    <source>
        <strain evidence="4">Cal35</strain>
    </source>
</reference>
<keyword evidence="4" id="KW-1185">Reference proteome</keyword>
<dbReference type="InterPro" id="IPR014710">
    <property type="entry name" value="RmlC-like_jellyroll"/>
</dbReference>
<gene>
    <name evidence="3" type="ORF">LT85_1569</name>
</gene>
<dbReference type="PANTHER" id="PTHR38599:SF1">
    <property type="entry name" value="CUPIN DOMAIN PROTEIN (AFU_ORTHOLOGUE AFUA_3G13620)"/>
    <property type="match status" value="1"/>
</dbReference>
<feature type="chain" id="PRO_5001974186" description="Cupin type-2 domain-containing protein" evidence="1">
    <location>
        <begin position="19"/>
        <end position="131"/>
    </location>
</feature>
<feature type="domain" description="Cupin type-2" evidence="2">
    <location>
        <begin position="50"/>
        <end position="103"/>
    </location>
</feature>
<evidence type="ECO:0000256" key="1">
    <source>
        <dbReference type="SAM" id="SignalP"/>
    </source>
</evidence>
<dbReference type="PANTHER" id="PTHR38599">
    <property type="entry name" value="CUPIN DOMAIN PROTEIN (AFU_ORTHOLOGUE AFUA_3G13620)"/>
    <property type="match status" value="1"/>
</dbReference>
<organism evidence="3 4">
    <name type="scientific">Collimonas arenae</name>
    <dbReference type="NCBI Taxonomy" id="279058"/>
    <lineage>
        <taxon>Bacteria</taxon>
        <taxon>Pseudomonadati</taxon>
        <taxon>Pseudomonadota</taxon>
        <taxon>Betaproteobacteria</taxon>
        <taxon>Burkholderiales</taxon>
        <taxon>Oxalobacteraceae</taxon>
        <taxon>Collimonas</taxon>
    </lineage>
</organism>
<evidence type="ECO:0000259" key="2">
    <source>
        <dbReference type="Pfam" id="PF07883"/>
    </source>
</evidence>
<keyword evidence="1" id="KW-0732">Signal</keyword>
<dbReference type="InterPro" id="IPR011051">
    <property type="entry name" value="RmlC_Cupin_sf"/>
</dbReference>
<dbReference type="SUPFAM" id="SSF51182">
    <property type="entry name" value="RmlC-like cupins"/>
    <property type="match status" value="1"/>
</dbReference>
<name>A0A0A1FD23_9BURK</name>
<dbReference type="STRING" id="279058.LT85_1569"/>
<dbReference type="HOGENOM" id="CLU_120069_3_1_4"/>
<feature type="signal peptide" evidence="1">
    <location>
        <begin position="1"/>
        <end position="18"/>
    </location>
</feature>
<dbReference type="Gene3D" id="2.60.120.10">
    <property type="entry name" value="Jelly Rolls"/>
    <property type="match status" value="1"/>
</dbReference>
<dbReference type="InterPro" id="IPR013096">
    <property type="entry name" value="Cupin_2"/>
</dbReference>